<evidence type="ECO:0000313" key="4">
    <source>
        <dbReference type="Proteomes" id="UP000078397"/>
    </source>
</evidence>
<feature type="compositionally biased region" description="Low complexity" evidence="1">
    <location>
        <begin position="92"/>
        <end position="103"/>
    </location>
</feature>
<dbReference type="Proteomes" id="UP000078397">
    <property type="component" value="Unassembled WGS sequence"/>
</dbReference>
<name>A0A179FQD9_METCM</name>
<dbReference type="SUPFAM" id="SSF53955">
    <property type="entry name" value="Lysozyme-like"/>
    <property type="match status" value="1"/>
</dbReference>
<dbReference type="RefSeq" id="XP_018144447.1">
    <property type="nucleotide sequence ID" value="XM_018283399.1"/>
</dbReference>
<dbReference type="KEGG" id="pchm:VFPPC_03971"/>
<keyword evidence="4" id="KW-1185">Reference proteome</keyword>
<evidence type="ECO:0000256" key="2">
    <source>
        <dbReference type="SAM" id="SignalP"/>
    </source>
</evidence>
<gene>
    <name evidence="3" type="ORF">VFPPC_03971</name>
</gene>
<dbReference type="Gene3D" id="1.10.530.10">
    <property type="match status" value="1"/>
</dbReference>
<evidence type="ECO:0000256" key="1">
    <source>
        <dbReference type="SAM" id="MobiDB-lite"/>
    </source>
</evidence>
<keyword evidence="2" id="KW-0732">Signal</keyword>
<protein>
    <submittedName>
        <fullName evidence="3">Exo-beta-1,3-glucanase</fullName>
    </submittedName>
</protein>
<feature type="region of interest" description="Disordered" evidence="1">
    <location>
        <begin position="72"/>
        <end position="169"/>
    </location>
</feature>
<accession>A0A179FQD9</accession>
<feature type="compositionally biased region" description="Low complexity" evidence="1">
    <location>
        <begin position="143"/>
        <end position="167"/>
    </location>
</feature>
<feature type="signal peptide" evidence="2">
    <location>
        <begin position="1"/>
        <end position="18"/>
    </location>
</feature>
<organism evidence="3 4">
    <name type="scientific">Pochonia chlamydosporia 170</name>
    <dbReference type="NCBI Taxonomy" id="1380566"/>
    <lineage>
        <taxon>Eukaryota</taxon>
        <taxon>Fungi</taxon>
        <taxon>Dikarya</taxon>
        <taxon>Ascomycota</taxon>
        <taxon>Pezizomycotina</taxon>
        <taxon>Sordariomycetes</taxon>
        <taxon>Hypocreomycetidae</taxon>
        <taxon>Hypocreales</taxon>
        <taxon>Clavicipitaceae</taxon>
        <taxon>Pochonia</taxon>
    </lineage>
</organism>
<dbReference type="STRING" id="1380566.A0A179FQD9"/>
<dbReference type="GeneID" id="28847393"/>
<reference evidence="3 4" key="1">
    <citation type="journal article" date="2016" name="PLoS Pathog.">
        <title>Biosynthesis of antibiotic leucinostatins in bio-control fungus Purpureocillium lilacinum and their inhibition on phytophthora revealed by genome mining.</title>
        <authorList>
            <person name="Wang G."/>
            <person name="Liu Z."/>
            <person name="Lin R."/>
            <person name="Li E."/>
            <person name="Mao Z."/>
            <person name="Ling J."/>
            <person name="Yang Y."/>
            <person name="Yin W.B."/>
            <person name="Xie B."/>
        </authorList>
    </citation>
    <scope>NUCLEOTIDE SEQUENCE [LARGE SCALE GENOMIC DNA]</scope>
    <source>
        <strain evidence="3">170</strain>
    </source>
</reference>
<dbReference type="EMBL" id="LSBJ02000003">
    <property type="protein sequence ID" value="OAQ67597.1"/>
    <property type="molecule type" value="Genomic_DNA"/>
</dbReference>
<proteinExistence type="predicted"/>
<dbReference type="InterPro" id="IPR023346">
    <property type="entry name" value="Lysozyme-like_dom_sf"/>
</dbReference>
<feature type="chain" id="PRO_5008101900" evidence="2">
    <location>
        <begin position="19"/>
        <end position="372"/>
    </location>
</feature>
<sequence>MKTTTSATLFGLIAAVAAYPASTNLWPRGCAPGTLVCNGDSKFGICNLDTKAFWMDVAEGTKCVCSGSSCTITASSGSGAKVEPEPTPESTPTPEASPSAKPTKPFENNPVIAPVPSSKAENNYPPPAPTTTTAPVYNPPPTTTEAVPSTPVTTTAPKPTKTSAPSPGGVIGKYIQTFLGNGDASQGWPEQAKWVDFETMWSSNLANVIYKSCEGFGQENNSDEESEALKSAIQSVAKSSGVDERFILAVVMQESNGCVRAPTTNYGVTNPGLMQSHNGGHSCYNVSPCPSTQVVGMIQDGTSGTSDGDGLKQLLSKAGSGVSQFYKAARMYNSGSIAASGLLQDGIATHCYASDIANRLMGWSSGVSGCKL</sequence>
<dbReference type="OrthoDB" id="1193027at2759"/>
<dbReference type="AlphaFoldDB" id="A0A179FQD9"/>
<comment type="caution">
    <text evidence="3">The sequence shown here is derived from an EMBL/GenBank/DDBJ whole genome shotgun (WGS) entry which is preliminary data.</text>
</comment>
<evidence type="ECO:0000313" key="3">
    <source>
        <dbReference type="EMBL" id="OAQ67597.1"/>
    </source>
</evidence>